<dbReference type="NCBIfam" id="TIGR01764">
    <property type="entry name" value="excise"/>
    <property type="match status" value="1"/>
</dbReference>
<dbReference type="InterPro" id="IPR041657">
    <property type="entry name" value="HTH_17"/>
</dbReference>
<dbReference type="RefSeq" id="WP_091380369.1">
    <property type="nucleotide sequence ID" value="NZ_FNDV01000011.1"/>
</dbReference>
<dbReference type="STRING" id="504798.SAMN05421871_11150"/>
<dbReference type="OrthoDB" id="3789542at2"/>
<dbReference type="InterPro" id="IPR010093">
    <property type="entry name" value="SinI_DNA-bd"/>
</dbReference>
<reference evidence="3" key="1">
    <citation type="submission" date="2016-10" db="EMBL/GenBank/DDBJ databases">
        <authorList>
            <person name="Varghese N."/>
            <person name="Submissions S."/>
        </authorList>
    </citation>
    <scope>NUCLEOTIDE SEQUENCE [LARGE SCALE GENOMIC DNA]</scope>
    <source>
        <strain evidence="3">IBRC-M 10655</strain>
    </source>
</reference>
<dbReference type="AlphaFoldDB" id="A0A1H0T8B5"/>
<gene>
    <name evidence="2" type="ORF">SAMN05192558_109325</name>
</gene>
<protein>
    <submittedName>
        <fullName evidence="2">DNA binding domain-containing protein, excisionase family</fullName>
    </submittedName>
</protein>
<evidence type="ECO:0000259" key="1">
    <source>
        <dbReference type="Pfam" id="PF12728"/>
    </source>
</evidence>
<dbReference type="Proteomes" id="UP000199651">
    <property type="component" value="Unassembled WGS sequence"/>
</dbReference>
<evidence type="ECO:0000313" key="3">
    <source>
        <dbReference type="Proteomes" id="UP000199651"/>
    </source>
</evidence>
<dbReference type="EMBL" id="FNJB01000009">
    <property type="protein sequence ID" value="SDP50282.1"/>
    <property type="molecule type" value="Genomic_DNA"/>
</dbReference>
<proteinExistence type="predicted"/>
<dbReference type="GO" id="GO:0003677">
    <property type="term" value="F:DNA binding"/>
    <property type="evidence" value="ECO:0007669"/>
    <property type="project" value="InterPro"/>
</dbReference>
<dbReference type="Pfam" id="PF12728">
    <property type="entry name" value="HTH_17"/>
    <property type="match status" value="1"/>
</dbReference>
<organism evidence="2 3">
    <name type="scientific">Actinokineospora alba</name>
    <dbReference type="NCBI Taxonomy" id="504798"/>
    <lineage>
        <taxon>Bacteria</taxon>
        <taxon>Bacillati</taxon>
        <taxon>Actinomycetota</taxon>
        <taxon>Actinomycetes</taxon>
        <taxon>Pseudonocardiales</taxon>
        <taxon>Pseudonocardiaceae</taxon>
        <taxon>Actinokineospora</taxon>
    </lineage>
</organism>
<feature type="domain" description="Helix-turn-helix" evidence="1">
    <location>
        <begin position="39"/>
        <end position="87"/>
    </location>
</feature>
<sequence>MTTADRADVRALIAQLLEAITEPRQPETPAPQSMPERVLFTVEEAAAQLGIGKTLTWRLVGTGELDSVRIGRLRRVPKAAIAAYAARLIADQTGPTAA</sequence>
<name>A0A1H0T8B5_9PSEU</name>
<accession>A0A1H0T8B5</accession>
<keyword evidence="3" id="KW-1185">Reference proteome</keyword>
<evidence type="ECO:0000313" key="2">
    <source>
        <dbReference type="EMBL" id="SDP50282.1"/>
    </source>
</evidence>